<feature type="binding site" evidence="8">
    <location>
        <position position="77"/>
    </location>
    <ligand>
        <name>GTP</name>
        <dbReference type="ChEBI" id="CHEBI:37565"/>
    </ligand>
</feature>
<dbReference type="GO" id="GO:0005525">
    <property type="term" value="F:GTP binding"/>
    <property type="evidence" value="ECO:0007669"/>
    <property type="project" value="UniProtKB-UniRule"/>
</dbReference>
<evidence type="ECO:0000313" key="10">
    <source>
        <dbReference type="Proteomes" id="UP000064201"/>
    </source>
</evidence>
<feature type="binding site" evidence="8">
    <location>
        <position position="31"/>
    </location>
    <ligand>
        <name>GTP</name>
        <dbReference type="ChEBI" id="CHEBI:37565"/>
    </ligand>
</feature>
<feature type="binding site" evidence="8">
    <location>
        <position position="107"/>
    </location>
    <ligand>
        <name>Mg(2+)</name>
        <dbReference type="ChEBI" id="CHEBI:18420"/>
    </ligand>
</feature>
<keyword evidence="1 8" id="KW-0963">Cytoplasm</keyword>
<dbReference type="GO" id="GO:0005737">
    <property type="term" value="C:cytoplasm"/>
    <property type="evidence" value="ECO:0007669"/>
    <property type="project" value="UniProtKB-SubCell"/>
</dbReference>
<comment type="catalytic activity">
    <reaction evidence="8">
        <text>Mo-molybdopterin + GTP + H(+) = Mo-molybdopterin guanine dinucleotide + diphosphate</text>
        <dbReference type="Rhea" id="RHEA:34243"/>
        <dbReference type="ChEBI" id="CHEBI:15378"/>
        <dbReference type="ChEBI" id="CHEBI:33019"/>
        <dbReference type="ChEBI" id="CHEBI:37565"/>
        <dbReference type="ChEBI" id="CHEBI:71302"/>
        <dbReference type="ChEBI" id="CHEBI:71310"/>
        <dbReference type="EC" id="2.7.7.77"/>
    </reaction>
</comment>
<evidence type="ECO:0000256" key="6">
    <source>
        <dbReference type="ARBA" id="ARBA00023134"/>
    </source>
</evidence>
<dbReference type="KEGG" id="tvr:TVD_02625"/>
<comment type="subcellular location">
    <subcellularLocation>
        <location evidence="8">Cytoplasm</location>
    </subcellularLocation>
</comment>
<keyword evidence="10" id="KW-1185">Reference proteome</keyword>
<name>A0A0G3GA17_9GAMM</name>
<keyword evidence="3 8" id="KW-0479">Metal-binding</keyword>
<dbReference type="GO" id="GO:0046872">
    <property type="term" value="F:metal ion binding"/>
    <property type="evidence" value="ECO:0007669"/>
    <property type="project" value="UniProtKB-KW"/>
</dbReference>
<comment type="subunit">
    <text evidence="8">Monomer.</text>
</comment>
<comment type="domain">
    <text evidence="8">The N-terminal domain determines nucleotide recognition and specific binding, while the C-terminal domain determines the specific binding to the target protein.</text>
</comment>
<evidence type="ECO:0000256" key="3">
    <source>
        <dbReference type="ARBA" id="ARBA00022723"/>
    </source>
</evidence>
<dbReference type="PANTHER" id="PTHR19136:SF81">
    <property type="entry name" value="MOLYBDENUM COFACTOR GUANYLYLTRANSFERASE"/>
    <property type="match status" value="1"/>
</dbReference>
<dbReference type="InterPro" id="IPR013482">
    <property type="entry name" value="Molybde_CF_guanTrfase"/>
</dbReference>
<keyword evidence="7 8" id="KW-0501">Molybdenum cofactor biosynthesis</keyword>
<comment type="cofactor">
    <cofactor evidence="8">
        <name>Mg(2+)</name>
        <dbReference type="ChEBI" id="CHEBI:18420"/>
    </cofactor>
</comment>
<dbReference type="PATRIC" id="fig|106634.4.peg.529"/>
<accession>A0A0G3GA17</accession>
<reference evidence="9 10" key="1">
    <citation type="submission" date="2015-04" db="EMBL/GenBank/DDBJ databases">
        <title>Complete Sequence for the Genome of the Thioalkalivibrio versutus D301.</title>
        <authorList>
            <person name="Mu T."/>
            <person name="Zhou J."/>
            <person name="Xu X."/>
        </authorList>
    </citation>
    <scope>NUCLEOTIDE SEQUENCE [LARGE SCALE GENOMIC DNA]</scope>
    <source>
        <strain evidence="9 10">D301</strain>
    </source>
</reference>
<evidence type="ECO:0000256" key="4">
    <source>
        <dbReference type="ARBA" id="ARBA00022741"/>
    </source>
</evidence>
<comment type="caution">
    <text evidence="8">Lacks conserved residue(s) required for the propagation of feature annotation.</text>
</comment>
<dbReference type="Gene3D" id="3.90.550.10">
    <property type="entry name" value="Spore Coat Polysaccharide Biosynthesis Protein SpsA, Chain A"/>
    <property type="match status" value="1"/>
</dbReference>
<dbReference type="HAMAP" id="MF_00316">
    <property type="entry name" value="MobA"/>
    <property type="match status" value="1"/>
</dbReference>
<dbReference type="Proteomes" id="UP000064201">
    <property type="component" value="Chromosome"/>
</dbReference>
<gene>
    <name evidence="8" type="primary">mobA</name>
    <name evidence="9" type="ORF">TVD_02625</name>
</gene>
<evidence type="ECO:0000313" key="9">
    <source>
        <dbReference type="EMBL" id="AKJ96392.1"/>
    </source>
</evidence>
<proteinExistence type="inferred from homology"/>
<evidence type="ECO:0000256" key="2">
    <source>
        <dbReference type="ARBA" id="ARBA00022679"/>
    </source>
</evidence>
<dbReference type="NCBIfam" id="TIGR02665">
    <property type="entry name" value="molyb_mobA"/>
    <property type="match status" value="1"/>
</dbReference>
<dbReference type="EMBL" id="CP011367">
    <property type="protein sequence ID" value="AKJ96392.1"/>
    <property type="molecule type" value="Genomic_DNA"/>
</dbReference>
<evidence type="ECO:0000256" key="8">
    <source>
        <dbReference type="HAMAP-Rule" id="MF_00316"/>
    </source>
</evidence>
<dbReference type="CDD" id="cd02503">
    <property type="entry name" value="MobA"/>
    <property type="match status" value="1"/>
</dbReference>
<dbReference type="SUPFAM" id="SSF53448">
    <property type="entry name" value="Nucleotide-diphospho-sugar transferases"/>
    <property type="match status" value="1"/>
</dbReference>
<dbReference type="GO" id="GO:1902758">
    <property type="term" value="P:bis(molybdopterin guanine dinucleotide)molybdenum biosynthetic process"/>
    <property type="evidence" value="ECO:0007669"/>
    <property type="project" value="TreeGrafter"/>
</dbReference>
<keyword evidence="4 8" id="KW-0547">Nucleotide-binding</keyword>
<dbReference type="InterPro" id="IPR025877">
    <property type="entry name" value="MobA-like_NTP_Trfase"/>
</dbReference>
<organism evidence="9 10">
    <name type="scientific">Thioalkalivibrio versutus</name>
    <dbReference type="NCBI Taxonomy" id="106634"/>
    <lineage>
        <taxon>Bacteria</taxon>
        <taxon>Pseudomonadati</taxon>
        <taxon>Pseudomonadota</taxon>
        <taxon>Gammaproteobacteria</taxon>
        <taxon>Chromatiales</taxon>
        <taxon>Ectothiorhodospiraceae</taxon>
        <taxon>Thioalkalivibrio</taxon>
    </lineage>
</organism>
<dbReference type="PANTHER" id="PTHR19136">
    <property type="entry name" value="MOLYBDENUM COFACTOR GUANYLYLTRANSFERASE"/>
    <property type="match status" value="1"/>
</dbReference>
<dbReference type="STRING" id="106634.TVD_02625"/>
<comment type="function">
    <text evidence="8">Transfers a GMP moiety from GTP to Mo-molybdopterin (Mo-MPT) cofactor (Moco or molybdenum cofactor) to form Mo-molybdopterin guanine dinucleotide (Mo-MGD) cofactor.</text>
</comment>
<evidence type="ECO:0000256" key="7">
    <source>
        <dbReference type="ARBA" id="ARBA00023150"/>
    </source>
</evidence>
<sequence length="198" mass="21524">METQAMQTPPETLTAVILAGGQGRRMGGCNKGWVEYHGRPLIEHAIERLQPQAAQLAISSNTDIDRYRALGFPCLCDRHPDYRGPLAGIAAAFAAFPGQNLLCAPVDAPHCPRDLGERLQQAVDREHAPAAVAHDGERLQPLFALLRPTLAQALLDDLERGSLAAGRWFRDMGAIPVDFSDQPQAFANINTPDDLGRD</sequence>
<dbReference type="InterPro" id="IPR029044">
    <property type="entry name" value="Nucleotide-diphossugar_trans"/>
</dbReference>
<dbReference type="GO" id="GO:0061603">
    <property type="term" value="F:molybdenum cofactor guanylyltransferase activity"/>
    <property type="evidence" value="ECO:0007669"/>
    <property type="project" value="UniProtKB-EC"/>
</dbReference>
<dbReference type="Pfam" id="PF12804">
    <property type="entry name" value="NTP_transf_3"/>
    <property type="match status" value="1"/>
</dbReference>
<feature type="binding site" evidence="8">
    <location>
        <position position="107"/>
    </location>
    <ligand>
        <name>GTP</name>
        <dbReference type="ChEBI" id="CHEBI:37565"/>
    </ligand>
</feature>
<feature type="binding site" evidence="8">
    <location>
        <begin position="18"/>
        <end position="20"/>
    </location>
    <ligand>
        <name>GTP</name>
        <dbReference type="ChEBI" id="CHEBI:37565"/>
    </ligand>
</feature>
<dbReference type="AlphaFoldDB" id="A0A0G3GA17"/>
<evidence type="ECO:0000256" key="5">
    <source>
        <dbReference type="ARBA" id="ARBA00022842"/>
    </source>
</evidence>
<keyword evidence="6 8" id="KW-0342">GTP-binding</keyword>
<keyword evidence="2 8" id="KW-0808">Transferase</keyword>
<evidence type="ECO:0000256" key="1">
    <source>
        <dbReference type="ARBA" id="ARBA00022490"/>
    </source>
</evidence>
<comment type="similarity">
    <text evidence="8">Belongs to the MobA family.</text>
</comment>
<dbReference type="EC" id="2.7.7.77" evidence="8"/>
<protein>
    <recommendedName>
        <fullName evidence="8">Molybdenum cofactor guanylyltransferase</fullName>
        <shortName evidence="8">MoCo guanylyltransferase</shortName>
        <ecNumber evidence="8">2.7.7.77</ecNumber>
    </recommendedName>
    <alternativeName>
        <fullName evidence="8">GTP:molybdopterin guanylyltransferase</fullName>
    </alternativeName>
    <alternativeName>
        <fullName evidence="8">Mo-MPT guanylyltransferase</fullName>
    </alternativeName>
    <alternativeName>
        <fullName evidence="8">Molybdopterin guanylyltransferase</fullName>
    </alternativeName>
    <alternativeName>
        <fullName evidence="8">Molybdopterin-guanine dinucleotide synthase</fullName>
        <shortName evidence="8">MGD synthase</shortName>
    </alternativeName>
</protein>
<keyword evidence="5 8" id="KW-0460">Magnesium</keyword>